<keyword evidence="2" id="KW-1185">Reference proteome</keyword>
<evidence type="ECO:0000313" key="2">
    <source>
        <dbReference type="Proteomes" id="UP001209885"/>
    </source>
</evidence>
<dbReference type="CDD" id="cd11537">
    <property type="entry name" value="NTP-PPase_RS21-C6_like"/>
    <property type="match status" value="1"/>
</dbReference>
<name>A0ABT3RPE7_9BACT</name>
<accession>A0ABT3RPE7</accession>
<comment type="caution">
    <text evidence="1">The sequence shown here is derived from an EMBL/GenBank/DDBJ whole genome shotgun (WGS) entry which is preliminary data.</text>
</comment>
<reference evidence="1 2" key="1">
    <citation type="submission" date="2022-11" db="EMBL/GenBank/DDBJ databases">
        <title>The characterization of three novel Bacteroidetes species and genomic analysis of their roles in tidal elemental geochemical cycles.</title>
        <authorList>
            <person name="Ma K."/>
        </authorList>
    </citation>
    <scope>NUCLEOTIDE SEQUENCE [LARGE SCALE GENOMIC DNA]</scope>
    <source>
        <strain evidence="1 2">M17</strain>
    </source>
</reference>
<organism evidence="1 2">
    <name type="scientific">Mangrovivirga halotolerans</name>
    <dbReference type="NCBI Taxonomy" id="2993936"/>
    <lineage>
        <taxon>Bacteria</taxon>
        <taxon>Pseudomonadati</taxon>
        <taxon>Bacteroidota</taxon>
        <taxon>Cytophagia</taxon>
        <taxon>Cytophagales</taxon>
        <taxon>Mangrovivirgaceae</taxon>
        <taxon>Mangrovivirga</taxon>
    </lineage>
</organism>
<proteinExistence type="predicted"/>
<dbReference type="InterPro" id="IPR025984">
    <property type="entry name" value="DCTPP"/>
</dbReference>
<dbReference type="PIRSF" id="PIRSF029826">
    <property type="entry name" value="UCP029826_pph"/>
    <property type="match status" value="1"/>
</dbReference>
<evidence type="ECO:0000313" key="1">
    <source>
        <dbReference type="EMBL" id="MCX2743657.1"/>
    </source>
</evidence>
<dbReference type="PANTHER" id="PTHR46523">
    <property type="entry name" value="DCTP PYROPHOSPHATASE 1"/>
    <property type="match status" value="1"/>
</dbReference>
<dbReference type="Pfam" id="PF12643">
    <property type="entry name" value="MazG-like"/>
    <property type="match status" value="1"/>
</dbReference>
<protein>
    <submittedName>
        <fullName evidence="1">Nucleotide pyrophosphohydrolase</fullName>
    </submittedName>
</protein>
<dbReference type="RefSeq" id="WP_266056057.1">
    <property type="nucleotide sequence ID" value="NZ_JAPFQN010000004.1"/>
</dbReference>
<dbReference type="EMBL" id="JAPFQN010000004">
    <property type="protein sequence ID" value="MCX2743657.1"/>
    <property type="molecule type" value="Genomic_DNA"/>
</dbReference>
<dbReference type="SUPFAM" id="SSF101386">
    <property type="entry name" value="all-alpha NTP pyrophosphatases"/>
    <property type="match status" value="1"/>
</dbReference>
<dbReference type="PANTHER" id="PTHR46523:SF1">
    <property type="entry name" value="DCTP PYROPHOSPHATASE 1"/>
    <property type="match status" value="1"/>
</dbReference>
<dbReference type="InterPro" id="IPR052555">
    <property type="entry name" value="dCTP_Pyrophosphatase"/>
</dbReference>
<dbReference type="Proteomes" id="UP001209885">
    <property type="component" value="Unassembled WGS sequence"/>
</dbReference>
<dbReference type="Gene3D" id="1.10.287.1080">
    <property type="entry name" value="MazG-like"/>
    <property type="match status" value="1"/>
</dbReference>
<gene>
    <name evidence="1" type="ORF">OO013_07265</name>
</gene>
<sequence>MHLRLTWLIFTSIKRAGNTIEDMEEILEALLKFRNDRDWEQFHNPKDLALAINVEAGELLELFLWKKPEEANKEKVKEELADIFAYAFLLAEKYDFDIKDIVLEKIKKNGEKYPVAKAKGTAKKYTDL</sequence>